<dbReference type="GO" id="GO:0046872">
    <property type="term" value="F:metal ion binding"/>
    <property type="evidence" value="ECO:0007669"/>
    <property type="project" value="UniProtKB-KW"/>
</dbReference>
<dbReference type="SFLD" id="SFLDG01067">
    <property type="entry name" value="SPASM/twitch_domain_containing"/>
    <property type="match status" value="1"/>
</dbReference>
<dbReference type="OrthoDB" id="9782387at2"/>
<keyword evidence="5" id="KW-0411">Iron-sulfur</keyword>
<evidence type="ECO:0000256" key="4">
    <source>
        <dbReference type="ARBA" id="ARBA00023004"/>
    </source>
</evidence>
<sequence>MKPSAKKIVHSITAFTLLDYPDQTACILWFAGCNMKCSYCYNPEIVFGKGNYSIPELLSFLEKRRGLLDAVVFSGGECLLYKESIELMFLIKAMGFLIKVDTNGSKPERLQEAIDLGLIDYVALDFKATRAKFKSITESRFYEQFLECLSILQLSKTPFEVRTTVHTDLLNENDIVQMTQLLEDKDYNGNYFLQPYRNNSITLKPLNTSKNFDYTHLSTHNIRLCMR</sequence>
<dbReference type="InterPro" id="IPR007197">
    <property type="entry name" value="rSAM"/>
</dbReference>
<dbReference type="PROSITE" id="PS51257">
    <property type="entry name" value="PROKAR_LIPOPROTEIN"/>
    <property type="match status" value="1"/>
</dbReference>
<dbReference type="PANTHER" id="PTHR11228">
    <property type="entry name" value="RADICAL SAM DOMAIN PROTEIN"/>
    <property type="match status" value="1"/>
</dbReference>
<dbReference type="PANTHER" id="PTHR11228:SF27">
    <property type="entry name" value="GLYCYL-RADICAL ENZYME ACTIVATING ENZYME MJ1227-RELATED"/>
    <property type="match status" value="1"/>
</dbReference>
<dbReference type="GO" id="GO:0051536">
    <property type="term" value="F:iron-sulfur cluster binding"/>
    <property type="evidence" value="ECO:0007669"/>
    <property type="project" value="UniProtKB-KW"/>
</dbReference>
<dbReference type="Gene3D" id="3.20.20.70">
    <property type="entry name" value="Aldolase class I"/>
    <property type="match status" value="1"/>
</dbReference>
<dbReference type="PROSITE" id="PS51918">
    <property type="entry name" value="RADICAL_SAM"/>
    <property type="match status" value="1"/>
</dbReference>
<dbReference type="InterPro" id="IPR013785">
    <property type="entry name" value="Aldolase_TIM"/>
</dbReference>
<dbReference type="EMBL" id="SBKQ01000010">
    <property type="protein sequence ID" value="RXR31311.1"/>
    <property type="molecule type" value="Genomic_DNA"/>
</dbReference>
<dbReference type="Proteomes" id="UP000289734">
    <property type="component" value="Unassembled WGS sequence"/>
</dbReference>
<comment type="caution">
    <text evidence="7">The sequence shown here is derived from an EMBL/GenBank/DDBJ whole genome shotgun (WGS) entry which is preliminary data.</text>
</comment>
<evidence type="ECO:0000313" key="8">
    <source>
        <dbReference type="Proteomes" id="UP000289734"/>
    </source>
</evidence>
<dbReference type="Pfam" id="PF04055">
    <property type="entry name" value="Radical_SAM"/>
    <property type="match status" value="1"/>
</dbReference>
<gene>
    <name evidence="7" type="ORF">EQG68_10540</name>
</gene>
<evidence type="ECO:0000256" key="2">
    <source>
        <dbReference type="ARBA" id="ARBA00022691"/>
    </source>
</evidence>
<dbReference type="GO" id="GO:0003824">
    <property type="term" value="F:catalytic activity"/>
    <property type="evidence" value="ECO:0007669"/>
    <property type="project" value="InterPro"/>
</dbReference>
<keyword evidence="4" id="KW-0408">Iron</keyword>
<keyword evidence="8" id="KW-1185">Reference proteome</keyword>
<reference evidence="8" key="1">
    <citation type="submission" date="2019-01" db="EMBL/GenBank/DDBJ databases">
        <title>Cytophagaceae bacterium strain CAR-16.</title>
        <authorList>
            <person name="Chen W.-M."/>
        </authorList>
    </citation>
    <scope>NUCLEOTIDE SEQUENCE [LARGE SCALE GENOMIC DNA]</scope>
    <source>
        <strain evidence="8">ICH-30</strain>
    </source>
</reference>
<protein>
    <submittedName>
        <fullName evidence="7">Anaerobic ribonucleoside-triphosphate reductase activating protein</fullName>
    </submittedName>
</protein>
<dbReference type="InterPro" id="IPR050377">
    <property type="entry name" value="Radical_SAM_PqqE_MftC-like"/>
</dbReference>
<evidence type="ECO:0000313" key="7">
    <source>
        <dbReference type="EMBL" id="RXR31311.1"/>
    </source>
</evidence>
<feature type="domain" description="Radical SAM core" evidence="6">
    <location>
        <begin position="19"/>
        <end position="227"/>
    </location>
</feature>
<dbReference type="AlphaFoldDB" id="A0A4Q1KMT0"/>
<accession>A0A4Q1KMT0</accession>
<dbReference type="CDD" id="cd01335">
    <property type="entry name" value="Radical_SAM"/>
    <property type="match status" value="1"/>
</dbReference>
<dbReference type="InterPro" id="IPR012840">
    <property type="entry name" value="NrdG2"/>
</dbReference>
<evidence type="ECO:0000259" key="6">
    <source>
        <dbReference type="PROSITE" id="PS51918"/>
    </source>
</evidence>
<keyword evidence="2" id="KW-0949">S-adenosyl-L-methionine</keyword>
<dbReference type="RefSeq" id="WP_129464849.1">
    <property type="nucleotide sequence ID" value="NZ_SBKQ01000010.1"/>
</dbReference>
<evidence type="ECO:0000256" key="5">
    <source>
        <dbReference type="ARBA" id="ARBA00023014"/>
    </source>
</evidence>
<dbReference type="NCBIfam" id="TIGR02495">
    <property type="entry name" value="NrdG2"/>
    <property type="match status" value="1"/>
</dbReference>
<comment type="cofactor">
    <cofactor evidence="1">
        <name>[4Fe-4S] cluster</name>
        <dbReference type="ChEBI" id="CHEBI:49883"/>
    </cofactor>
</comment>
<dbReference type="SUPFAM" id="SSF102114">
    <property type="entry name" value="Radical SAM enzymes"/>
    <property type="match status" value="1"/>
</dbReference>
<evidence type="ECO:0000256" key="1">
    <source>
        <dbReference type="ARBA" id="ARBA00001966"/>
    </source>
</evidence>
<dbReference type="SFLD" id="SFLDS00029">
    <property type="entry name" value="Radical_SAM"/>
    <property type="match status" value="1"/>
</dbReference>
<name>A0A4Q1KMT0_9FLAO</name>
<keyword evidence="3" id="KW-0479">Metal-binding</keyword>
<proteinExistence type="predicted"/>
<dbReference type="SFLD" id="SFLDG01094">
    <property type="entry name" value="Uncharacterised_Radical_SAM_Su"/>
    <property type="match status" value="1"/>
</dbReference>
<organism evidence="7 8">
    <name type="scientific">Flavobacterium piscinae</name>
    <dbReference type="NCBI Taxonomy" id="2506424"/>
    <lineage>
        <taxon>Bacteria</taxon>
        <taxon>Pseudomonadati</taxon>
        <taxon>Bacteroidota</taxon>
        <taxon>Flavobacteriia</taxon>
        <taxon>Flavobacteriales</taxon>
        <taxon>Flavobacteriaceae</taxon>
        <taxon>Flavobacterium</taxon>
    </lineage>
</organism>
<dbReference type="InterPro" id="IPR058240">
    <property type="entry name" value="rSAM_sf"/>
</dbReference>
<evidence type="ECO:0000256" key="3">
    <source>
        <dbReference type="ARBA" id="ARBA00022723"/>
    </source>
</evidence>